<dbReference type="Proteomes" id="UP001146120">
    <property type="component" value="Unassembled WGS sequence"/>
</dbReference>
<comment type="caution">
    <text evidence="1">The sequence shown here is derived from an EMBL/GenBank/DDBJ whole genome shotgun (WGS) entry which is preliminary data.</text>
</comment>
<sequence>MGEMASGRLRSTAVWEEASRFPRVKLSVDKLDEFHSDAEQLLTKTMKAYHQSNVLLNPKRWKSVRSKDNLYVYRDRVA</sequence>
<evidence type="ECO:0000313" key="2">
    <source>
        <dbReference type="Proteomes" id="UP001146120"/>
    </source>
</evidence>
<proteinExistence type="predicted"/>
<reference evidence="1" key="2">
    <citation type="journal article" date="2023" name="Microbiol Resour">
        <title>Decontamination and Annotation of the Draft Genome Sequence of the Oomycete Lagenidium giganteum ARSEF 373.</title>
        <authorList>
            <person name="Morgan W.R."/>
            <person name="Tartar A."/>
        </authorList>
    </citation>
    <scope>NUCLEOTIDE SEQUENCE</scope>
    <source>
        <strain evidence="1">ARSEF 373</strain>
    </source>
</reference>
<evidence type="ECO:0000313" key="1">
    <source>
        <dbReference type="EMBL" id="DBA03725.1"/>
    </source>
</evidence>
<dbReference type="EMBL" id="DAKRPA010000016">
    <property type="protein sequence ID" value="DBA03725.1"/>
    <property type="molecule type" value="Genomic_DNA"/>
</dbReference>
<name>A0AAV2ZHP9_9STRA</name>
<keyword evidence="2" id="KW-1185">Reference proteome</keyword>
<dbReference type="AlphaFoldDB" id="A0AAV2ZHP9"/>
<reference evidence="1" key="1">
    <citation type="submission" date="2022-11" db="EMBL/GenBank/DDBJ databases">
        <authorList>
            <person name="Morgan W.R."/>
            <person name="Tartar A."/>
        </authorList>
    </citation>
    <scope>NUCLEOTIDE SEQUENCE</scope>
    <source>
        <strain evidence="1">ARSEF 373</strain>
    </source>
</reference>
<organism evidence="1 2">
    <name type="scientific">Lagenidium giganteum</name>
    <dbReference type="NCBI Taxonomy" id="4803"/>
    <lineage>
        <taxon>Eukaryota</taxon>
        <taxon>Sar</taxon>
        <taxon>Stramenopiles</taxon>
        <taxon>Oomycota</taxon>
        <taxon>Peronosporomycetes</taxon>
        <taxon>Pythiales</taxon>
        <taxon>Pythiaceae</taxon>
    </lineage>
</organism>
<accession>A0AAV2ZHP9</accession>
<protein>
    <submittedName>
        <fullName evidence="1">Uncharacterized protein</fullName>
    </submittedName>
</protein>
<gene>
    <name evidence="1" type="ORF">N0F65_004142</name>
</gene>